<organism evidence="2 3">
    <name type="scientific">Clostridium perfringens</name>
    <dbReference type="NCBI Taxonomy" id="1502"/>
    <lineage>
        <taxon>Bacteria</taxon>
        <taxon>Bacillati</taxon>
        <taxon>Bacillota</taxon>
        <taxon>Clostridia</taxon>
        <taxon>Eubacteriales</taxon>
        <taxon>Clostridiaceae</taxon>
        <taxon>Clostridium</taxon>
    </lineage>
</organism>
<feature type="non-terminal residue" evidence="2">
    <location>
        <position position="156"/>
    </location>
</feature>
<protein>
    <recommendedName>
        <fullName evidence="1">Galactose mutarotase-like fold domain-containing protein</fullName>
    </recommendedName>
</protein>
<gene>
    <name evidence="2" type="ORF">GNF79_18590</name>
</gene>
<dbReference type="Pfam" id="PF18080">
    <property type="entry name" value="Gal_mutarotas_3"/>
    <property type="match status" value="1"/>
</dbReference>
<sequence length="156" mass="17377">NSFATVKSNEGGAIAGTLSTGAWHQITDEISTVEDLEPSVKNKTYAFINDDKFAITMNNNVIEYSSRIILNTQNRNGYKVTGMGTGAWTYREVLDSATDVYSAEDKLWTEVMITKDMNADNKVDWQDAAIEYRNNVKAPMGGEDIKNNLSYIAFNI</sequence>
<dbReference type="EMBL" id="WNVC01000940">
    <property type="protein sequence ID" value="MDZ5001031.1"/>
    <property type="molecule type" value="Genomic_DNA"/>
</dbReference>
<evidence type="ECO:0000259" key="1">
    <source>
        <dbReference type="Pfam" id="PF18080"/>
    </source>
</evidence>
<dbReference type="RefSeq" id="WP_322459199.1">
    <property type="nucleotide sequence ID" value="NZ_WNVC01000940.1"/>
</dbReference>
<proteinExistence type="predicted"/>
<feature type="non-terminal residue" evidence="2">
    <location>
        <position position="1"/>
    </location>
</feature>
<evidence type="ECO:0000313" key="2">
    <source>
        <dbReference type="EMBL" id="MDZ5001031.1"/>
    </source>
</evidence>
<dbReference type="InterPro" id="IPR014718">
    <property type="entry name" value="GH-type_carb-bd"/>
</dbReference>
<dbReference type="Proteomes" id="UP001291306">
    <property type="component" value="Unassembled WGS sequence"/>
</dbReference>
<reference evidence="2" key="1">
    <citation type="submission" date="2019-11" db="EMBL/GenBank/DDBJ databases">
        <title>Characterization of Clostridium perfringens isolates from swine manure treated agricultural soils.</title>
        <authorList>
            <person name="Wushke S.T."/>
        </authorList>
    </citation>
    <scope>NUCLEOTIDE SEQUENCE</scope>
    <source>
        <strain evidence="2">X26</strain>
    </source>
</reference>
<dbReference type="GO" id="GO:0030246">
    <property type="term" value="F:carbohydrate binding"/>
    <property type="evidence" value="ECO:0007669"/>
    <property type="project" value="InterPro"/>
</dbReference>
<dbReference type="Gene3D" id="2.70.98.10">
    <property type="match status" value="1"/>
</dbReference>
<dbReference type="InterPro" id="IPR040633">
    <property type="entry name" value="Gal_mutarotas_3"/>
</dbReference>
<dbReference type="AlphaFoldDB" id="A0AAW9IG06"/>
<comment type="caution">
    <text evidence="2">The sequence shown here is derived from an EMBL/GenBank/DDBJ whole genome shotgun (WGS) entry which is preliminary data.</text>
</comment>
<accession>A0AAW9IG06</accession>
<feature type="domain" description="Galactose mutarotase-like fold" evidence="1">
    <location>
        <begin position="1"/>
        <end position="125"/>
    </location>
</feature>
<evidence type="ECO:0000313" key="3">
    <source>
        <dbReference type="Proteomes" id="UP001291306"/>
    </source>
</evidence>
<name>A0AAW9IG06_CLOPF</name>